<dbReference type="Proteomes" id="UP001221757">
    <property type="component" value="Unassembled WGS sequence"/>
</dbReference>
<sequence length="295" mass="32755">MQSDTALQWVDLGAKTRPGPASEAREYPTVDLLFEMDPQGTAAEQKRITEASLVSLLRLGGVNLSVTAGKSISELTVERAVGSALSGIFYSVRKVKVLSGQKLDAPEFLRPTKSFPYADIAAVRAPDDSKDDSHIKPVVIVGESKVKRRGIRDDPPAENQNTIPIKQPSARAQMAAAVHPTLILLALAHFERNRLQVDDLVTKKALPQFDAKSMVYGIYYNEQSVKIYTHFPQVEEANERYVIRFYQVPVATFTLPDTNFVQRFTLATSLFCVKMHADMISEELMGIIKEYPLNG</sequence>
<organism evidence="1 2">
    <name type="scientific">Mycena rosella</name>
    <name type="common">Pink bonnet</name>
    <name type="synonym">Agaricus rosellus</name>
    <dbReference type="NCBI Taxonomy" id="1033263"/>
    <lineage>
        <taxon>Eukaryota</taxon>
        <taxon>Fungi</taxon>
        <taxon>Dikarya</taxon>
        <taxon>Basidiomycota</taxon>
        <taxon>Agaricomycotina</taxon>
        <taxon>Agaricomycetes</taxon>
        <taxon>Agaricomycetidae</taxon>
        <taxon>Agaricales</taxon>
        <taxon>Marasmiineae</taxon>
        <taxon>Mycenaceae</taxon>
        <taxon>Mycena</taxon>
    </lineage>
</organism>
<evidence type="ECO:0000313" key="1">
    <source>
        <dbReference type="EMBL" id="KAJ7699064.1"/>
    </source>
</evidence>
<name>A0AAD7DVA7_MYCRO</name>
<keyword evidence="2" id="KW-1185">Reference proteome</keyword>
<proteinExistence type="predicted"/>
<reference evidence="1" key="1">
    <citation type="submission" date="2023-03" db="EMBL/GenBank/DDBJ databases">
        <title>Massive genome expansion in bonnet fungi (Mycena s.s.) driven by repeated elements and novel gene families across ecological guilds.</title>
        <authorList>
            <consortium name="Lawrence Berkeley National Laboratory"/>
            <person name="Harder C.B."/>
            <person name="Miyauchi S."/>
            <person name="Viragh M."/>
            <person name="Kuo A."/>
            <person name="Thoen E."/>
            <person name="Andreopoulos B."/>
            <person name="Lu D."/>
            <person name="Skrede I."/>
            <person name="Drula E."/>
            <person name="Henrissat B."/>
            <person name="Morin E."/>
            <person name="Kohler A."/>
            <person name="Barry K."/>
            <person name="LaButti K."/>
            <person name="Morin E."/>
            <person name="Salamov A."/>
            <person name="Lipzen A."/>
            <person name="Mereny Z."/>
            <person name="Hegedus B."/>
            <person name="Baldrian P."/>
            <person name="Stursova M."/>
            <person name="Weitz H."/>
            <person name="Taylor A."/>
            <person name="Grigoriev I.V."/>
            <person name="Nagy L.G."/>
            <person name="Martin F."/>
            <person name="Kauserud H."/>
        </authorList>
    </citation>
    <scope>NUCLEOTIDE SEQUENCE</scope>
    <source>
        <strain evidence="1">CBHHK067</strain>
    </source>
</reference>
<gene>
    <name evidence="1" type="ORF">B0H17DRAFT_317994</name>
</gene>
<dbReference type="EMBL" id="JARKIE010000024">
    <property type="protein sequence ID" value="KAJ7699064.1"/>
    <property type="molecule type" value="Genomic_DNA"/>
</dbReference>
<evidence type="ECO:0000313" key="2">
    <source>
        <dbReference type="Proteomes" id="UP001221757"/>
    </source>
</evidence>
<protein>
    <submittedName>
        <fullName evidence="1">Uncharacterized protein</fullName>
    </submittedName>
</protein>
<accession>A0AAD7DVA7</accession>
<dbReference type="AlphaFoldDB" id="A0AAD7DVA7"/>
<comment type="caution">
    <text evidence="1">The sequence shown here is derived from an EMBL/GenBank/DDBJ whole genome shotgun (WGS) entry which is preliminary data.</text>
</comment>